<reference evidence="1" key="1">
    <citation type="submission" date="2018-12" db="EMBL/GenBank/DDBJ databases">
        <authorList>
            <person name="Will S."/>
            <person name="Neumann-Schaal M."/>
            <person name="Henke P."/>
        </authorList>
    </citation>
    <scope>NUCLEOTIDE SEQUENCE</scope>
    <source>
        <strain evidence="1">PCC 7102</strain>
    </source>
</reference>
<evidence type="ECO:0000313" key="1">
    <source>
        <dbReference type="EMBL" id="RUT00521.1"/>
    </source>
</evidence>
<dbReference type="NCBIfam" id="TIGR03698">
    <property type="entry name" value="clan_AA_DTGF"/>
    <property type="match status" value="1"/>
</dbReference>
<proteinExistence type="predicted"/>
<keyword evidence="2" id="KW-1185">Reference proteome</keyword>
<sequence>MIIGKVNADYEPIIRVEIHGSNGRIDEQDAVIDTGFDGWLSLPPNIITALGLNWKRRGRALLADGSESIFDMYEATVVWDGQLLTIPIDEADSDPLVGMSLMEGYELNIQVIDGGMVRLMKLNA</sequence>
<dbReference type="Proteomes" id="UP000271624">
    <property type="component" value="Unassembled WGS sequence"/>
</dbReference>
<dbReference type="EMBL" id="RSCL01000023">
    <property type="protein sequence ID" value="RUT00521.1"/>
    <property type="molecule type" value="Genomic_DNA"/>
</dbReference>
<name>A0A3S1AGU6_9CYAN</name>
<dbReference type="InterPro" id="IPR022274">
    <property type="entry name" value="Peptidase_asp_AF0612"/>
</dbReference>
<accession>A0A3S1AGU6</accession>
<dbReference type="OrthoDB" id="573359at2"/>
<dbReference type="AlphaFoldDB" id="A0A3S1AGU6"/>
<protein>
    <recommendedName>
        <fullName evidence="3">Clan AA aspartic protease</fullName>
    </recommendedName>
</protein>
<comment type="caution">
    <text evidence="1">The sequence shown here is derived from an EMBL/GenBank/DDBJ whole genome shotgun (WGS) entry which is preliminary data.</text>
</comment>
<dbReference type="RefSeq" id="WP_127085402.1">
    <property type="nucleotide sequence ID" value="NZ_RSCL01000023.1"/>
</dbReference>
<organism evidence="1 2">
    <name type="scientific">Dulcicalothrix desertica PCC 7102</name>
    <dbReference type="NCBI Taxonomy" id="232991"/>
    <lineage>
        <taxon>Bacteria</taxon>
        <taxon>Bacillati</taxon>
        <taxon>Cyanobacteriota</taxon>
        <taxon>Cyanophyceae</taxon>
        <taxon>Nostocales</taxon>
        <taxon>Calotrichaceae</taxon>
        <taxon>Dulcicalothrix</taxon>
    </lineage>
</organism>
<reference evidence="1" key="2">
    <citation type="journal article" date="2019" name="Genome Biol. Evol.">
        <title>Day and night: Metabolic profiles and evolutionary relationships of six axenic non-marine cyanobacteria.</title>
        <authorList>
            <person name="Will S.E."/>
            <person name="Henke P."/>
            <person name="Boedeker C."/>
            <person name="Huang S."/>
            <person name="Brinkmann H."/>
            <person name="Rohde M."/>
            <person name="Jarek M."/>
            <person name="Friedl T."/>
            <person name="Seufert S."/>
            <person name="Schumacher M."/>
            <person name="Overmann J."/>
            <person name="Neumann-Schaal M."/>
            <person name="Petersen J."/>
        </authorList>
    </citation>
    <scope>NUCLEOTIDE SEQUENCE [LARGE SCALE GENOMIC DNA]</scope>
    <source>
        <strain evidence="1">PCC 7102</strain>
    </source>
</reference>
<evidence type="ECO:0008006" key="3">
    <source>
        <dbReference type="Google" id="ProtNLM"/>
    </source>
</evidence>
<evidence type="ECO:0000313" key="2">
    <source>
        <dbReference type="Proteomes" id="UP000271624"/>
    </source>
</evidence>
<gene>
    <name evidence="1" type="ORF">DSM106972_072920</name>
</gene>